<proteinExistence type="predicted"/>
<gene>
    <name evidence="3" type="ORF">M8A51_09235</name>
</gene>
<feature type="transmembrane region" description="Helical" evidence="1">
    <location>
        <begin position="78"/>
        <end position="98"/>
    </location>
</feature>
<name>A0ABT0YLV4_9BURK</name>
<reference evidence="3" key="1">
    <citation type="submission" date="2022-05" db="EMBL/GenBank/DDBJ databases">
        <title>Schlegelella sp. nov., isolated from mangrove soil.</title>
        <authorList>
            <person name="Liu Y."/>
            <person name="Ge X."/>
            <person name="Liu W."/>
        </authorList>
    </citation>
    <scope>NUCLEOTIDE SEQUENCE</scope>
    <source>
        <strain evidence="3">S2-27</strain>
    </source>
</reference>
<evidence type="ECO:0000256" key="1">
    <source>
        <dbReference type="SAM" id="Phobius"/>
    </source>
</evidence>
<feature type="domain" description="DUF6708" evidence="2">
    <location>
        <begin position="88"/>
        <end position="302"/>
    </location>
</feature>
<dbReference type="Proteomes" id="UP001165541">
    <property type="component" value="Unassembled WGS sequence"/>
</dbReference>
<dbReference type="EMBL" id="JAMKFE010000004">
    <property type="protein sequence ID" value="MCM5679717.1"/>
    <property type="molecule type" value="Genomic_DNA"/>
</dbReference>
<organism evidence="3 4">
    <name type="scientific">Caldimonas mangrovi</name>
    <dbReference type="NCBI Taxonomy" id="2944811"/>
    <lineage>
        <taxon>Bacteria</taxon>
        <taxon>Pseudomonadati</taxon>
        <taxon>Pseudomonadota</taxon>
        <taxon>Betaproteobacteria</taxon>
        <taxon>Burkholderiales</taxon>
        <taxon>Sphaerotilaceae</taxon>
        <taxon>Caldimonas</taxon>
    </lineage>
</organism>
<feature type="transmembrane region" description="Helical" evidence="1">
    <location>
        <begin position="50"/>
        <end position="72"/>
    </location>
</feature>
<feature type="transmembrane region" description="Helical" evidence="1">
    <location>
        <begin position="329"/>
        <end position="351"/>
    </location>
</feature>
<feature type="transmembrane region" description="Helical" evidence="1">
    <location>
        <begin position="253"/>
        <end position="275"/>
    </location>
</feature>
<protein>
    <recommendedName>
        <fullName evidence="2">DUF6708 domain-containing protein</fullName>
    </recommendedName>
</protein>
<dbReference type="Pfam" id="PF20455">
    <property type="entry name" value="DUF6708"/>
    <property type="match status" value="1"/>
</dbReference>
<accession>A0ABT0YLV4</accession>
<keyword evidence="1" id="KW-0472">Membrane</keyword>
<dbReference type="RefSeq" id="WP_251777915.1">
    <property type="nucleotide sequence ID" value="NZ_JAMKFE010000004.1"/>
</dbReference>
<sequence length="354" mass="40298">MTPQHPHWHSDLPVAAKGCNESRAYIHEQINNANEVYLDFGRERLAVRGLVLLLGVFLLVITVAGCWFILGMEPSDGVFNVFALLFSFVWAAVALYFIKLDIFSPREVPVRFNRLQQKIYFNCYIPRWNPFARWRSIVKVWEWADTRAEVMRVAGFNGKIYTVRYSMLLTRCEPGTHRVLEREFLMGPSMTTVEYDHAWTYLCKYMAGGLRAVPEVPLKDGSVHYIRSLFEYMPWMMLNEWGRSARREMFGRGVAVALASLFLVIVTVPLVPLFLPLGMTNYIALKLAPQARWPEDADAASRGITVMELRDEKQRASGRPEVKARLSSVIAGCLTVALLALMAGASIYLLLVKP</sequence>
<keyword evidence="1" id="KW-0812">Transmembrane</keyword>
<comment type="caution">
    <text evidence="3">The sequence shown here is derived from an EMBL/GenBank/DDBJ whole genome shotgun (WGS) entry which is preliminary data.</text>
</comment>
<keyword evidence="4" id="KW-1185">Reference proteome</keyword>
<keyword evidence="1" id="KW-1133">Transmembrane helix</keyword>
<evidence type="ECO:0000259" key="2">
    <source>
        <dbReference type="Pfam" id="PF20455"/>
    </source>
</evidence>
<evidence type="ECO:0000313" key="3">
    <source>
        <dbReference type="EMBL" id="MCM5679717.1"/>
    </source>
</evidence>
<dbReference type="InterPro" id="IPR046554">
    <property type="entry name" value="DUF6708"/>
</dbReference>
<evidence type="ECO:0000313" key="4">
    <source>
        <dbReference type="Proteomes" id="UP001165541"/>
    </source>
</evidence>